<evidence type="ECO:0000256" key="10">
    <source>
        <dbReference type="ARBA" id="ARBA00023136"/>
    </source>
</evidence>
<evidence type="ECO:0000256" key="9">
    <source>
        <dbReference type="ARBA" id="ARBA00023098"/>
    </source>
</evidence>
<dbReference type="Proteomes" id="UP000293433">
    <property type="component" value="Unassembled WGS sequence"/>
</dbReference>
<dbReference type="AlphaFoldDB" id="A0A4Q7LLA3"/>
<dbReference type="InterPro" id="IPR000390">
    <property type="entry name" value="Small_drug/metabolite_transptr"/>
</dbReference>
<feature type="domain" description="EamA" evidence="12">
    <location>
        <begin position="159"/>
        <end position="294"/>
    </location>
</feature>
<comment type="caution">
    <text evidence="13">The sequence shown here is derived from an EMBL/GenBank/DDBJ whole genome shotgun (WGS) entry which is preliminary data.</text>
</comment>
<evidence type="ECO:0000256" key="6">
    <source>
        <dbReference type="ARBA" id="ARBA00022692"/>
    </source>
</evidence>
<dbReference type="PANTHER" id="PTHR30561:SF9">
    <property type="entry name" value="4-AMINO-4-DEOXY-L-ARABINOSE-PHOSPHOUNDECAPRENOL FLIPPASE SUBUNIT ARNF-RELATED"/>
    <property type="match status" value="1"/>
</dbReference>
<evidence type="ECO:0000256" key="5">
    <source>
        <dbReference type="ARBA" id="ARBA00022556"/>
    </source>
</evidence>
<dbReference type="GO" id="GO:0009245">
    <property type="term" value="P:lipid A biosynthetic process"/>
    <property type="evidence" value="ECO:0007669"/>
    <property type="project" value="UniProtKB-KW"/>
</dbReference>
<feature type="transmembrane region" description="Helical" evidence="11">
    <location>
        <begin position="40"/>
        <end position="58"/>
    </location>
</feature>
<keyword evidence="9" id="KW-0443">Lipid metabolism</keyword>
<protein>
    <submittedName>
        <fullName evidence="13">Phosphonate utilization associated putative membrane protein</fullName>
    </submittedName>
</protein>
<evidence type="ECO:0000256" key="3">
    <source>
        <dbReference type="ARBA" id="ARBA00022516"/>
    </source>
</evidence>
<dbReference type="SUPFAM" id="SSF103481">
    <property type="entry name" value="Multidrug resistance efflux transporter EmrE"/>
    <property type="match status" value="2"/>
</dbReference>
<evidence type="ECO:0000313" key="13">
    <source>
        <dbReference type="EMBL" id="RZS55012.1"/>
    </source>
</evidence>
<dbReference type="Gene3D" id="1.10.3730.20">
    <property type="match status" value="2"/>
</dbReference>
<dbReference type="InterPro" id="IPR000620">
    <property type="entry name" value="EamA_dom"/>
</dbReference>
<dbReference type="GO" id="GO:0022857">
    <property type="term" value="F:transmembrane transporter activity"/>
    <property type="evidence" value="ECO:0007669"/>
    <property type="project" value="InterPro"/>
</dbReference>
<sequence>MPAMPDMSAAVLLAVLVGALLHAGWNALIKSSADKTLDTALIHGMATLVAVPALLWLGPPPPAAWPWIAGSMLIHIGYYVALAGAYRHGDLGLTYPIMRGSAPLLVALSSSTLLGETLSPLAWLGIAAISLGVLTLGLSRQRLRPGPDGAEDRVRRRRALLFAFGNAGFIAAYTLVDGIGVRAAGEPGPYIAALFLFDGLPYLGLVLWQRRADLGPVRRYMAGRWPLASLGTLASIGSYGIALWAMTRSPVATVAAVRETSVLFAALIGAVLLREPFGWQRGVGTAVIVGGVMALRLG</sequence>
<keyword evidence="2" id="KW-1003">Cell membrane</keyword>
<organism evidence="13 14">
    <name type="scientific">Sphaerotilus mobilis</name>
    <dbReference type="NCBI Taxonomy" id="47994"/>
    <lineage>
        <taxon>Bacteria</taxon>
        <taxon>Pseudomonadati</taxon>
        <taxon>Pseudomonadota</taxon>
        <taxon>Betaproteobacteria</taxon>
        <taxon>Burkholderiales</taxon>
        <taxon>Sphaerotilaceae</taxon>
        <taxon>Sphaerotilus</taxon>
    </lineage>
</organism>
<dbReference type="Pfam" id="PF00892">
    <property type="entry name" value="EamA"/>
    <property type="match status" value="2"/>
</dbReference>
<accession>A0A4Q7LLA3</accession>
<evidence type="ECO:0000256" key="11">
    <source>
        <dbReference type="SAM" id="Phobius"/>
    </source>
</evidence>
<feature type="transmembrane region" description="Helical" evidence="11">
    <location>
        <begin position="6"/>
        <end position="28"/>
    </location>
</feature>
<evidence type="ECO:0000256" key="2">
    <source>
        <dbReference type="ARBA" id="ARBA00022475"/>
    </source>
</evidence>
<feature type="transmembrane region" description="Helical" evidence="11">
    <location>
        <begin position="252"/>
        <end position="273"/>
    </location>
</feature>
<dbReference type="GO" id="GO:0009103">
    <property type="term" value="P:lipopolysaccharide biosynthetic process"/>
    <property type="evidence" value="ECO:0007669"/>
    <property type="project" value="UniProtKB-KW"/>
</dbReference>
<dbReference type="OrthoDB" id="9783707at2"/>
<keyword evidence="5" id="KW-0441">Lipid A biosynthesis</keyword>
<gene>
    <name evidence="13" type="ORF">EV685_2498</name>
</gene>
<evidence type="ECO:0000256" key="1">
    <source>
        <dbReference type="ARBA" id="ARBA00004651"/>
    </source>
</evidence>
<comment type="subcellular location">
    <subcellularLocation>
        <location evidence="1">Cell membrane</location>
        <topology evidence="1">Multi-pass membrane protein</topology>
    </subcellularLocation>
</comment>
<evidence type="ECO:0000256" key="4">
    <source>
        <dbReference type="ARBA" id="ARBA00022519"/>
    </source>
</evidence>
<evidence type="ECO:0000313" key="14">
    <source>
        <dbReference type="Proteomes" id="UP000293433"/>
    </source>
</evidence>
<dbReference type="EMBL" id="SGWV01000009">
    <property type="protein sequence ID" value="RZS55012.1"/>
    <property type="molecule type" value="Genomic_DNA"/>
</dbReference>
<dbReference type="GO" id="GO:0005886">
    <property type="term" value="C:plasma membrane"/>
    <property type="evidence" value="ECO:0007669"/>
    <property type="project" value="UniProtKB-SubCell"/>
</dbReference>
<dbReference type="PANTHER" id="PTHR30561">
    <property type="entry name" value="SMR FAMILY PROTON-DEPENDENT DRUG EFFLUX TRANSPORTER SUGE"/>
    <property type="match status" value="1"/>
</dbReference>
<feature type="transmembrane region" description="Helical" evidence="11">
    <location>
        <begin position="227"/>
        <end position="246"/>
    </location>
</feature>
<evidence type="ECO:0000256" key="7">
    <source>
        <dbReference type="ARBA" id="ARBA00022985"/>
    </source>
</evidence>
<keyword evidence="7" id="KW-0448">Lipopolysaccharide biosynthesis</keyword>
<keyword evidence="6 11" id="KW-0812">Transmembrane</keyword>
<keyword evidence="4" id="KW-0997">Cell inner membrane</keyword>
<evidence type="ECO:0000259" key="12">
    <source>
        <dbReference type="Pfam" id="PF00892"/>
    </source>
</evidence>
<dbReference type="InterPro" id="IPR037185">
    <property type="entry name" value="EmrE-like"/>
</dbReference>
<reference evidence="13 14" key="1">
    <citation type="submission" date="2019-02" db="EMBL/GenBank/DDBJ databases">
        <title>Genomic Encyclopedia of Type Strains, Phase IV (KMG-IV): sequencing the most valuable type-strain genomes for metagenomic binning, comparative biology and taxonomic classification.</title>
        <authorList>
            <person name="Goeker M."/>
        </authorList>
    </citation>
    <scope>NUCLEOTIDE SEQUENCE [LARGE SCALE GENOMIC DNA]</scope>
    <source>
        <strain evidence="13 14">DSM 10617</strain>
    </source>
</reference>
<feature type="transmembrane region" description="Helical" evidence="11">
    <location>
        <begin position="121"/>
        <end position="138"/>
    </location>
</feature>
<keyword evidence="8 11" id="KW-1133">Transmembrane helix</keyword>
<keyword evidence="10 11" id="KW-0472">Membrane</keyword>
<proteinExistence type="predicted"/>
<keyword evidence="3" id="KW-0444">Lipid biosynthesis</keyword>
<name>A0A4Q7LLA3_9BURK</name>
<feature type="transmembrane region" description="Helical" evidence="11">
    <location>
        <begin position="188"/>
        <end position="207"/>
    </location>
</feature>
<evidence type="ECO:0000256" key="8">
    <source>
        <dbReference type="ARBA" id="ARBA00022989"/>
    </source>
</evidence>
<keyword evidence="14" id="KW-1185">Reference proteome</keyword>
<feature type="transmembrane region" description="Helical" evidence="11">
    <location>
        <begin position="64"/>
        <end position="85"/>
    </location>
</feature>
<feature type="transmembrane region" description="Helical" evidence="11">
    <location>
        <begin position="159"/>
        <end position="176"/>
    </location>
</feature>
<feature type="domain" description="EamA" evidence="12">
    <location>
        <begin position="12"/>
        <end position="136"/>
    </location>
</feature>